<sequence length="115" mass="12606">MTSEEQNRRADDRLPVLWHGTIITVDDRSVPCRVLDVSLAGTYIECALTVRLGEELILIIPELGEFAGEVQWMRNGSFGLALAAGPDLLLKKIAEDDETYPGLAGVRTEKDDPAP</sequence>
<protein>
    <recommendedName>
        <fullName evidence="1">PilZ domain-containing protein</fullName>
    </recommendedName>
</protein>
<feature type="domain" description="PilZ" evidence="1">
    <location>
        <begin position="8"/>
        <end position="82"/>
    </location>
</feature>
<evidence type="ECO:0000313" key="2">
    <source>
        <dbReference type="EMBL" id="GGO09254.1"/>
    </source>
</evidence>
<dbReference type="InterPro" id="IPR009875">
    <property type="entry name" value="PilZ_domain"/>
</dbReference>
<dbReference type="Pfam" id="PF07238">
    <property type="entry name" value="PilZ"/>
    <property type="match status" value="1"/>
</dbReference>
<dbReference type="Gene3D" id="2.40.10.220">
    <property type="entry name" value="predicted glycosyltransferase like domains"/>
    <property type="match status" value="1"/>
</dbReference>
<dbReference type="EMBL" id="BMOV01000003">
    <property type="protein sequence ID" value="GGO09254.1"/>
    <property type="molecule type" value="Genomic_DNA"/>
</dbReference>
<keyword evidence="3" id="KW-1185">Reference proteome</keyword>
<proteinExistence type="predicted"/>
<organism evidence="2 3">
    <name type="scientific">Iodidimonas muriae</name>
    <dbReference type="NCBI Taxonomy" id="261467"/>
    <lineage>
        <taxon>Bacteria</taxon>
        <taxon>Pseudomonadati</taxon>
        <taxon>Pseudomonadota</taxon>
        <taxon>Alphaproteobacteria</taxon>
        <taxon>Iodidimonadales</taxon>
        <taxon>Iodidimonadaceae</taxon>
        <taxon>Iodidimonas</taxon>
    </lineage>
</organism>
<comment type="caution">
    <text evidence="2">The sequence shown here is derived from an EMBL/GenBank/DDBJ whole genome shotgun (WGS) entry which is preliminary data.</text>
</comment>
<gene>
    <name evidence="2" type="ORF">GCM10007972_10620</name>
</gene>
<evidence type="ECO:0000259" key="1">
    <source>
        <dbReference type="Pfam" id="PF07238"/>
    </source>
</evidence>
<dbReference type="SUPFAM" id="SSF141371">
    <property type="entry name" value="PilZ domain-like"/>
    <property type="match status" value="1"/>
</dbReference>
<dbReference type="Proteomes" id="UP000602381">
    <property type="component" value="Unassembled WGS sequence"/>
</dbReference>
<accession>A0ABQ2LBA8</accession>
<evidence type="ECO:0000313" key="3">
    <source>
        <dbReference type="Proteomes" id="UP000602381"/>
    </source>
</evidence>
<dbReference type="RefSeq" id="WP_150005808.1">
    <property type="nucleotide sequence ID" value="NZ_BMOV01000003.1"/>
</dbReference>
<reference evidence="3" key="1">
    <citation type="journal article" date="2019" name="Int. J. Syst. Evol. Microbiol.">
        <title>The Global Catalogue of Microorganisms (GCM) 10K type strain sequencing project: providing services to taxonomists for standard genome sequencing and annotation.</title>
        <authorList>
            <consortium name="The Broad Institute Genomics Platform"/>
            <consortium name="The Broad Institute Genome Sequencing Center for Infectious Disease"/>
            <person name="Wu L."/>
            <person name="Ma J."/>
        </authorList>
    </citation>
    <scope>NUCLEOTIDE SEQUENCE [LARGE SCALE GENOMIC DNA]</scope>
    <source>
        <strain evidence="3">JCM 17843</strain>
    </source>
</reference>
<name>A0ABQ2LBA8_9PROT</name>